<dbReference type="AlphaFoldDB" id="A0A1J5Q740"/>
<comment type="caution">
    <text evidence="1">The sequence shown here is derived from an EMBL/GenBank/DDBJ whole genome shotgun (WGS) entry which is preliminary data.</text>
</comment>
<protein>
    <submittedName>
        <fullName evidence="1">Uncharacterized protein</fullName>
    </submittedName>
</protein>
<proteinExistence type="predicted"/>
<sequence length="79" mass="8180">MPSSAGVVHDAGKPLRPSICTRHSRHEPHGSRLSVAQSLGTWMPACAAARISEVPAGTVTLTPSMRSVTCASASRFGVP</sequence>
<name>A0A1J5Q740_9ZZZZ</name>
<dbReference type="EMBL" id="MLJW01001294">
    <property type="protein sequence ID" value="OIQ79002.1"/>
    <property type="molecule type" value="Genomic_DNA"/>
</dbReference>
<reference evidence="1" key="1">
    <citation type="submission" date="2016-10" db="EMBL/GenBank/DDBJ databases">
        <title>Sequence of Gallionella enrichment culture.</title>
        <authorList>
            <person name="Poehlein A."/>
            <person name="Muehling M."/>
            <person name="Daniel R."/>
        </authorList>
    </citation>
    <scope>NUCLEOTIDE SEQUENCE</scope>
</reference>
<organism evidence="1">
    <name type="scientific">mine drainage metagenome</name>
    <dbReference type="NCBI Taxonomy" id="410659"/>
    <lineage>
        <taxon>unclassified sequences</taxon>
        <taxon>metagenomes</taxon>
        <taxon>ecological metagenomes</taxon>
    </lineage>
</organism>
<accession>A0A1J5Q740</accession>
<evidence type="ECO:0000313" key="1">
    <source>
        <dbReference type="EMBL" id="OIQ79002.1"/>
    </source>
</evidence>
<gene>
    <name evidence="1" type="ORF">GALL_392830</name>
</gene>